<evidence type="ECO:0000256" key="1">
    <source>
        <dbReference type="SAM" id="Phobius"/>
    </source>
</evidence>
<sequence>MATVAERFAGHAPQPDMLSGTPRAHAIDRWIYVFTAASFIGITLAGFVPDSLMKVDAVAAGKRPPFPLVLHFHAMLMGSFLLLLFAQTWLMATGRRALHIRLGILAFAIAPALVVVGFILVPTNYHMLQAAEQAASGAARAGLQQALLIWENIMLIQIRIGILFPLLLAIGLRARAADPGLHKRMMILATAMALPAGIDRIPWLPATMPDSPLSADLYTVVAISPMLVWDVVRNRRVHKAYWVWFAFFLPSAVAVNMMWNTPWWHQTAIGILGA</sequence>
<reference evidence="3" key="1">
    <citation type="journal article" date="2019" name="Int. J. Syst. Evol. Microbiol.">
        <title>The Global Catalogue of Microorganisms (GCM) 10K type strain sequencing project: providing services to taxonomists for standard genome sequencing and annotation.</title>
        <authorList>
            <consortium name="The Broad Institute Genomics Platform"/>
            <consortium name="The Broad Institute Genome Sequencing Center for Infectious Disease"/>
            <person name="Wu L."/>
            <person name="Ma J."/>
        </authorList>
    </citation>
    <scope>NUCLEOTIDE SEQUENCE [LARGE SCALE GENOMIC DNA]</scope>
    <source>
        <strain evidence="3">CGMCC 1.16275</strain>
    </source>
</reference>
<dbReference type="RefSeq" id="WP_380889326.1">
    <property type="nucleotide sequence ID" value="NZ_JBHUDY010000001.1"/>
</dbReference>
<proteinExistence type="predicted"/>
<accession>A0ABW4I3A5</accession>
<keyword evidence="3" id="KW-1185">Reference proteome</keyword>
<keyword evidence="1" id="KW-1133">Transmembrane helix</keyword>
<keyword evidence="1" id="KW-0472">Membrane</keyword>
<organism evidence="2 3">
    <name type="scientific">Sphingomonas tabacisoli</name>
    <dbReference type="NCBI Taxonomy" id="2249466"/>
    <lineage>
        <taxon>Bacteria</taxon>
        <taxon>Pseudomonadati</taxon>
        <taxon>Pseudomonadota</taxon>
        <taxon>Alphaproteobacteria</taxon>
        <taxon>Sphingomonadales</taxon>
        <taxon>Sphingomonadaceae</taxon>
        <taxon>Sphingomonas</taxon>
    </lineage>
</organism>
<name>A0ABW4I3A5_9SPHN</name>
<feature type="transmembrane region" description="Helical" evidence="1">
    <location>
        <begin position="102"/>
        <end position="121"/>
    </location>
</feature>
<feature type="transmembrane region" description="Helical" evidence="1">
    <location>
        <begin position="241"/>
        <end position="259"/>
    </location>
</feature>
<feature type="transmembrane region" description="Helical" evidence="1">
    <location>
        <begin position="68"/>
        <end position="90"/>
    </location>
</feature>
<comment type="caution">
    <text evidence="2">The sequence shown here is derived from an EMBL/GenBank/DDBJ whole genome shotgun (WGS) entry which is preliminary data.</text>
</comment>
<keyword evidence="1" id="KW-0812">Transmembrane</keyword>
<dbReference type="Proteomes" id="UP001597115">
    <property type="component" value="Unassembled WGS sequence"/>
</dbReference>
<dbReference type="EMBL" id="JBHUDY010000001">
    <property type="protein sequence ID" value="MFD1612434.1"/>
    <property type="molecule type" value="Genomic_DNA"/>
</dbReference>
<protein>
    <submittedName>
        <fullName evidence="2">Uncharacterized protein</fullName>
    </submittedName>
</protein>
<gene>
    <name evidence="2" type="ORF">ACFSCW_11545</name>
</gene>
<evidence type="ECO:0000313" key="3">
    <source>
        <dbReference type="Proteomes" id="UP001597115"/>
    </source>
</evidence>
<feature type="transmembrane region" description="Helical" evidence="1">
    <location>
        <begin position="30"/>
        <end position="48"/>
    </location>
</feature>
<evidence type="ECO:0000313" key="2">
    <source>
        <dbReference type="EMBL" id="MFD1612434.1"/>
    </source>
</evidence>
<feature type="transmembrane region" description="Helical" evidence="1">
    <location>
        <begin position="153"/>
        <end position="173"/>
    </location>
</feature>